<dbReference type="Pfam" id="PF04134">
    <property type="entry name" value="DCC1-like"/>
    <property type="match status" value="1"/>
</dbReference>
<evidence type="ECO:0000313" key="2">
    <source>
        <dbReference type="Proteomes" id="UP001183414"/>
    </source>
</evidence>
<dbReference type="RefSeq" id="WP_311671596.1">
    <property type="nucleotide sequence ID" value="NZ_JAVREQ010000001.1"/>
</dbReference>
<gene>
    <name evidence="1" type="ORF">RM572_02580</name>
</gene>
<proteinExistence type="predicted"/>
<keyword evidence="2" id="KW-1185">Reference proteome</keyword>
<comment type="caution">
    <text evidence="1">The sequence shown here is derived from an EMBL/GenBank/DDBJ whole genome shotgun (WGS) entry which is preliminary data.</text>
</comment>
<reference evidence="2" key="1">
    <citation type="submission" date="2023-07" db="EMBL/GenBank/DDBJ databases">
        <title>30 novel species of actinomycetes from the DSMZ collection.</title>
        <authorList>
            <person name="Nouioui I."/>
        </authorList>
    </citation>
    <scope>NUCLEOTIDE SEQUENCE [LARGE SCALE GENOMIC DNA]</scope>
    <source>
        <strain evidence="2">DSM 42041</strain>
    </source>
</reference>
<protein>
    <submittedName>
        <fullName evidence="1">DCC1-like thiol-disulfide oxidoreductase family protein</fullName>
    </submittedName>
</protein>
<evidence type="ECO:0000313" key="1">
    <source>
        <dbReference type="EMBL" id="MDT0377658.1"/>
    </source>
</evidence>
<dbReference type="EMBL" id="JAVREQ010000001">
    <property type="protein sequence ID" value="MDT0377658.1"/>
    <property type="molecule type" value="Genomic_DNA"/>
</dbReference>
<accession>A0ABU2NPU8</accession>
<name>A0ABU2NPU8_9ACTN</name>
<dbReference type="Proteomes" id="UP001183414">
    <property type="component" value="Unassembled WGS sequence"/>
</dbReference>
<dbReference type="InterPro" id="IPR007263">
    <property type="entry name" value="DCC1-like"/>
</dbReference>
<organism evidence="1 2">
    <name type="scientific">Streptomyces hazeniae</name>
    <dbReference type="NCBI Taxonomy" id="3075538"/>
    <lineage>
        <taxon>Bacteria</taxon>
        <taxon>Bacillati</taxon>
        <taxon>Actinomycetota</taxon>
        <taxon>Actinomycetes</taxon>
        <taxon>Kitasatosporales</taxon>
        <taxon>Streptomycetaceae</taxon>
        <taxon>Streptomyces</taxon>
    </lineage>
</organism>
<sequence length="181" mass="19173">MTAAATPAAPAAGDRDAARVPVRRLTVLYDAECGLCTYVRGWLARQRQLVPLELVPAGSARARDRFPYLDHATTLAEITVIGDGGQVYRGQSAWIVVLWALAEHRPTAHRLCTTVGAGLARSAVLAAAKWRGSQQTGNASGWSGGVYRRTDGWTYHPQKGWGHTGAVEGTAACADGTCGTD</sequence>